<evidence type="ECO:0000313" key="4">
    <source>
        <dbReference type="EMBL" id="KAK1791492.1"/>
    </source>
</evidence>
<reference evidence="4" key="1">
    <citation type="submission" date="2023-03" db="EMBL/GenBank/DDBJ databases">
        <title>Electrophorus voltai genome.</title>
        <authorList>
            <person name="Bian C."/>
        </authorList>
    </citation>
    <scope>NUCLEOTIDE SEQUENCE</scope>
    <source>
        <strain evidence="4">CB-2022</strain>
        <tissue evidence="4">Muscle</tissue>
    </source>
</reference>
<dbReference type="GO" id="GO:0003677">
    <property type="term" value="F:DNA binding"/>
    <property type="evidence" value="ECO:0007669"/>
    <property type="project" value="InterPro"/>
</dbReference>
<dbReference type="Proteomes" id="UP001239994">
    <property type="component" value="Unassembled WGS sequence"/>
</dbReference>
<name>A0AAD9DTT5_9TELE</name>
<feature type="compositionally biased region" description="Basic and acidic residues" evidence="2">
    <location>
        <begin position="1"/>
        <end position="17"/>
    </location>
</feature>
<dbReference type="EMBL" id="JAROKS010000020">
    <property type="protein sequence ID" value="KAK1791492.1"/>
    <property type="molecule type" value="Genomic_DNA"/>
</dbReference>
<dbReference type="Gene3D" id="1.10.10.2590">
    <property type="entry name" value="BEN domain"/>
    <property type="match status" value="1"/>
</dbReference>
<comment type="caution">
    <text evidence="4">The sequence shown here is derived from an EMBL/GenBank/DDBJ whole genome shotgun (WGS) entry which is preliminary data.</text>
</comment>
<organism evidence="4 5">
    <name type="scientific">Electrophorus voltai</name>
    <dbReference type="NCBI Taxonomy" id="2609070"/>
    <lineage>
        <taxon>Eukaryota</taxon>
        <taxon>Metazoa</taxon>
        <taxon>Chordata</taxon>
        <taxon>Craniata</taxon>
        <taxon>Vertebrata</taxon>
        <taxon>Euteleostomi</taxon>
        <taxon>Actinopterygii</taxon>
        <taxon>Neopterygii</taxon>
        <taxon>Teleostei</taxon>
        <taxon>Ostariophysi</taxon>
        <taxon>Gymnotiformes</taxon>
        <taxon>Gymnotoidei</taxon>
        <taxon>Gymnotidae</taxon>
        <taxon>Electrophorus</taxon>
    </lineage>
</organism>
<protein>
    <recommendedName>
        <fullName evidence="3">BEN domain-containing protein</fullName>
    </recommendedName>
</protein>
<keyword evidence="5" id="KW-1185">Reference proteome</keyword>
<keyword evidence="1" id="KW-0175">Coiled coil</keyword>
<proteinExistence type="predicted"/>
<evidence type="ECO:0000259" key="3">
    <source>
        <dbReference type="PROSITE" id="PS51457"/>
    </source>
</evidence>
<feature type="compositionally biased region" description="Basic and acidic residues" evidence="2">
    <location>
        <begin position="34"/>
        <end position="58"/>
    </location>
</feature>
<sequence length="421" mass="46644">MENEREREEETEKKENQEAASCGRRAGGCVRQSRRGEEGRVEGRRRTGSGDRIREGRGGDVVGDGQIMLTDKLLWNLSTILTSPKRWIPSLRSLPFTLIQFRVAMSLKWSPPLQGYQLNMKTEPHMFHTNTAEEVHFLRSRVHVLEREKAEMAAENRRLKDLLVKEIPHLLSTMWQTLTSSAGQANHHHHSSPAMSGSGTGALHGYSALQYKDQSCSLPSSLSAAIKGVQHEMIMETGSFGHKMAGCHNGADGVMFEPTAEVDGALCTAAIAEDDQNLYLSSPCSTSDSASSCNEHRPLAQTGTPIRQVEVCPGSGIFCAENAWRAANMARSPTAMVRALLLGVFDKDTLLNSNLRGGRSRRPSYTDHLAPLDPDKLNAIYNATLARFPLARKGQIGTGINSKLSEMRFRSRRVKRDRHER</sequence>
<gene>
    <name evidence="4" type="ORF">P4O66_013492</name>
</gene>
<feature type="domain" description="BEN" evidence="3">
    <location>
        <begin position="314"/>
        <end position="411"/>
    </location>
</feature>
<evidence type="ECO:0000256" key="2">
    <source>
        <dbReference type="SAM" id="MobiDB-lite"/>
    </source>
</evidence>
<feature type="region of interest" description="Disordered" evidence="2">
    <location>
        <begin position="1"/>
        <end position="60"/>
    </location>
</feature>
<dbReference type="InterPro" id="IPR018379">
    <property type="entry name" value="BEN_domain"/>
</dbReference>
<dbReference type="AlphaFoldDB" id="A0AAD9DTT5"/>
<dbReference type="PROSITE" id="PS51457">
    <property type="entry name" value="BEN"/>
    <property type="match status" value="1"/>
</dbReference>
<evidence type="ECO:0000313" key="5">
    <source>
        <dbReference type="Proteomes" id="UP001239994"/>
    </source>
</evidence>
<dbReference type="SMART" id="SM01025">
    <property type="entry name" value="BEN"/>
    <property type="match status" value="1"/>
</dbReference>
<dbReference type="Pfam" id="PF10523">
    <property type="entry name" value="BEN"/>
    <property type="match status" value="1"/>
</dbReference>
<evidence type="ECO:0000256" key="1">
    <source>
        <dbReference type="SAM" id="Coils"/>
    </source>
</evidence>
<feature type="coiled-coil region" evidence="1">
    <location>
        <begin position="135"/>
        <end position="165"/>
    </location>
</feature>
<accession>A0AAD9DTT5</accession>